<evidence type="ECO:0000259" key="2">
    <source>
        <dbReference type="PROSITE" id="PS50125"/>
    </source>
</evidence>
<feature type="domain" description="Guanylate cyclase" evidence="2">
    <location>
        <begin position="169"/>
        <end position="278"/>
    </location>
</feature>
<dbReference type="PANTHER" id="PTHR43081">
    <property type="entry name" value="ADENYLATE CYCLASE, TERMINAL-DIFFERENTIATION SPECIFIC-RELATED"/>
    <property type="match status" value="1"/>
</dbReference>
<keyword evidence="3" id="KW-0456">Lyase</keyword>
<organism evidence="3 4">
    <name type="scientific">Nocardioides marmoribigeumensis</name>
    <dbReference type="NCBI Taxonomy" id="433649"/>
    <lineage>
        <taxon>Bacteria</taxon>
        <taxon>Bacillati</taxon>
        <taxon>Actinomycetota</taxon>
        <taxon>Actinomycetes</taxon>
        <taxon>Propionibacteriales</taxon>
        <taxon>Nocardioidaceae</taxon>
        <taxon>Nocardioides</taxon>
    </lineage>
</organism>
<dbReference type="SUPFAM" id="SSF55073">
    <property type="entry name" value="Nucleotide cyclase"/>
    <property type="match status" value="1"/>
</dbReference>
<dbReference type="SMART" id="SM00044">
    <property type="entry name" value="CYCc"/>
    <property type="match status" value="1"/>
</dbReference>
<dbReference type="Gene3D" id="3.30.70.1230">
    <property type="entry name" value="Nucleotide cyclase"/>
    <property type="match status" value="1"/>
</dbReference>
<accession>A0ABU2C004</accession>
<comment type="caution">
    <text evidence="3">The sequence shown here is derived from an EMBL/GenBank/DDBJ whole genome shotgun (WGS) entry which is preliminary data.</text>
</comment>
<evidence type="ECO:0000313" key="3">
    <source>
        <dbReference type="EMBL" id="MDR7363992.1"/>
    </source>
</evidence>
<dbReference type="InterPro" id="IPR001054">
    <property type="entry name" value="A/G_cyclase"/>
</dbReference>
<dbReference type="PANTHER" id="PTHR43081:SF1">
    <property type="entry name" value="ADENYLATE CYCLASE, TERMINAL-DIFFERENTIATION SPECIFIC"/>
    <property type="match status" value="1"/>
</dbReference>
<proteinExistence type="inferred from homology"/>
<dbReference type="EMBL" id="JAVDYG010000001">
    <property type="protein sequence ID" value="MDR7363992.1"/>
    <property type="molecule type" value="Genomic_DNA"/>
</dbReference>
<dbReference type="InterPro" id="IPR029787">
    <property type="entry name" value="Nucleotide_cyclase"/>
</dbReference>
<dbReference type="GO" id="GO:0004016">
    <property type="term" value="F:adenylate cyclase activity"/>
    <property type="evidence" value="ECO:0007669"/>
    <property type="project" value="UniProtKB-EC"/>
</dbReference>
<dbReference type="PROSITE" id="PS50125">
    <property type="entry name" value="GUANYLATE_CYCLASE_2"/>
    <property type="match status" value="1"/>
</dbReference>
<dbReference type="Proteomes" id="UP001183648">
    <property type="component" value="Unassembled WGS sequence"/>
</dbReference>
<name>A0ABU2C004_9ACTN</name>
<dbReference type="RefSeq" id="WP_310305036.1">
    <property type="nucleotide sequence ID" value="NZ_BAAAPS010000005.1"/>
</dbReference>
<gene>
    <name evidence="3" type="ORF">J2S63_003545</name>
</gene>
<dbReference type="Pfam" id="PF00211">
    <property type="entry name" value="Guanylate_cyc"/>
    <property type="match status" value="1"/>
</dbReference>
<protein>
    <submittedName>
        <fullName evidence="3">Adenylate cyclase</fullName>
        <ecNumber evidence="3">4.6.1.1</ecNumber>
    </submittedName>
</protein>
<comment type="similarity">
    <text evidence="1">Belongs to the adenylyl cyclase class-3 family.</text>
</comment>
<dbReference type="CDD" id="cd07302">
    <property type="entry name" value="CHD"/>
    <property type="match status" value="1"/>
</dbReference>
<evidence type="ECO:0000313" key="4">
    <source>
        <dbReference type="Proteomes" id="UP001183648"/>
    </source>
</evidence>
<dbReference type="EC" id="4.6.1.1" evidence="3"/>
<evidence type="ECO:0000256" key="1">
    <source>
        <dbReference type="ARBA" id="ARBA00005381"/>
    </source>
</evidence>
<dbReference type="InterPro" id="IPR050697">
    <property type="entry name" value="Adenylyl/Guanylyl_Cyclase_3/4"/>
</dbReference>
<sequence>MTTGPDAASGACPDRRRYTATELAEASGLAVEDVRAFWWVLGLPDAGDHPAWTEDDLHALRALTETGLGREAVTRVVRAVGQSVARMAEWQVAAVASTATASGKDPDAAADALEQARPALERVVAHAWRRHLEVGIARLRTDAAVAAGHDSPPAGVEGPWVDEQTHDLTVGFADLVNFSGLSSTLDVGRIGDLVEVFEARCADVVTSRGGRLIKTIGDAVLFVADDADDAARIAFALVEVIGRDARLPDVRLGLASGPTVNRLGDVFGSPVNLASRLTALARRNRVLVDDETLARLPKGEYVARRLSARPVRGFGLVEPVALAPA</sequence>
<reference evidence="3 4" key="1">
    <citation type="submission" date="2023-07" db="EMBL/GenBank/DDBJ databases">
        <title>Sequencing the genomes of 1000 actinobacteria strains.</title>
        <authorList>
            <person name="Klenk H.-P."/>
        </authorList>
    </citation>
    <scope>NUCLEOTIDE SEQUENCE [LARGE SCALE GENOMIC DNA]</scope>
    <source>
        <strain evidence="3 4">DSM 19426</strain>
    </source>
</reference>
<keyword evidence="4" id="KW-1185">Reference proteome</keyword>